<reference evidence="1" key="1">
    <citation type="submission" date="2024-12" db="EMBL/GenBank/DDBJ databases">
        <authorList>
            <person name="Wu N."/>
        </authorList>
    </citation>
    <scope>NUCLEOTIDE SEQUENCE</scope>
    <source>
        <strain evidence="1">P15</strain>
    </source>
</reference>
<name>A0ACC7NXR2_9BACL</name>
<keyword evidence="1" id="KW-0808">Transferase</keyword>
<keyword evidence="2" id="KW-1185">Reference proteome</keyword>
<gene>
    <name evidence="1" type="ORF">ACI1P1_14690</name>
</gene>
<comment type="caution">
    <text evidence="1">The sequence shown here is derived from an EMBL/GenBank/DDBJ whole genome shotgun (WGS) entry which is preliminary data.</text>
</comment>
<sequence length="423" mass="48546">MRVKAWILNIPELFKFIRKISLRKWLLLIKRRSLDILRSLFAKLLMGNKQLEERQEILLQNRELSLLNELSGQVRSIPEMQTMLEQFLKRAVSDLQLHSAVIQINVVGEYLDLPYKIVECPCDRCERLQGRECYCSIVSIHYLVFPVGRVDNRIGQLAVCSYLPLNTQSVNVLQSLANQIYVTAENLRLWHELKQKEALRLQLLDKVIQAQEEERKRIARELHDETSQSLTSILLGLSVLADKKNELERHEQLRGLRQLVQETLEEVHDLAWQLRPSVLDKYGLATALERYMEQYRSKYGIDADLCMLGLDEIRLPMEIEISVYRIIQEALTNVARYARASNVSVIISRKQCQLSVIVEDDGAGFDVEQVLGREPTRSNLGLRGMQERAVLLNGSLKIESGFGSGTTVFVNLPLFAGKETYAG</sequence>
<dbReference type="EMBL" id="JBJURJ010000009">
    <property type="protein sequence ID" value="MFM9329538.1"/>
    <property type="molecule type" value="Genomic_DNA"/>
</dbReference>
<evidence type="ECO:0000313" key="2">
    <source>
        <dbReference type="Proteomes" id="UP001631969"/>
    </source>
</evidence>
<proteinExistence type="predicted"/>
<dbReference type="Proteomes" id="UP001631969">
    <property type="component" value="Unassembled WGS sequence"/>
</dbReference>
<accession>A0ACC7NXR2</accession>
<organism evidence="1 2">
    <name type="scientific">Paenibacillus mesotrionivorans</name>
    <dbReference type="NCBI Taxonomy" id="3160968"/>
    <lineage>
        <taxon>Bacteria</taxon>
        <taxon>Bacillati</taxon>
        <taxon>Bacillota</taxon>
        <taxon>Bacilli</taxon>
        <taxon>Bacillales</taxon>
        <taxon>Paenibacillaceae</taxon>
        <taxon>Paenibacillus</taxon>
    </lineage>
</organism>
<keyword evidence="1" id="KW-0418">Kinase</keyword>
<evidence type="ECO:0000313" key="1">
    <source>
        <dbReference type="EMBL" id="MFM9329538.1"/>
    </source>
</evidence>
<protein>
    <submittedName>
        <fullName evidence="1">Sensor histidine kinase</fullName>
    </submittedName>
</protein>